<name>A0A183BG68_9TREM</name>
<dbReference type="EMBL" id="UZAN01075642">
    <property type="protein sequence ID" value="VDP95802.1"/>
    <property type="molecule type" value="Genomic_DNA"/>
</dbReference>
<dbReference type="OrthoDB" id="10064127at2759"/>
<keyword evidence="2" id="KW-1185">Reference proteome</keyword>
<organism evidence="3">
    <name type="scientific">Echinostoma caproni</name>
    <dbReference type="NCBI Taxonomy" id="27848"/>
    <lineage>
        <taxon>Eukaryota</taxon>
        <taxon>Metazoa</taxon>
        <taxon>Spiralia</taxon>
        <taxon>Lophotrochozoa</taxon>
        <taxon>Platyhelminthes</taxon>
        <taxon>Trematoda</taxon>
        <taxon>Digenea</taxon>
        <taxon>Plagiorchiida</taxon>
        <taxon>Echinostomata</taxon>
        <taxon>Echinostomatoidea</taxon>
        <taxon>Echinostomatidae</taxon>
        <taxon>Echinostoma</taxon>
    </lineage>
</organism>
<evidence type="ECO:0000313" key="2">
    <source>
        <dbReference type="Proteomes" id="UP000272942"/>
    </source>
</evidence>
<gene>
    <name evidence="1" type="ORF">ECPE_LOCUS18203</name>
</gene>
<reference evidence="1 2" key="2">
    <citation type="submission" date="2018-11" db="EMBL/GenBank/DDBJ databases">
        <authorList>
            <consortium name="Pathogen Informatics"/>
        </authorList>
    </citation>
    <scope>NUCLEOTIDE SEQUENCE [LARGE SCALE GENOMIC DNA]</scope>
    <source>
        <strain evidence="1 2">Egypt</strain>
    </source>
</reference>
<dbReference type="AlphaFoldDB" id="A0A183BG68"/>
<dbReference type="WBParaSite" id="ECPE_0001825301-mRNA-1">
    <property type="protein sequence ID" value="ECPE_0001825301-mRNA-1"/>
    <property type="gene ID" value="ECPE_0001825301"/>
</dbReference>
<proteinExistence type="predicted"/>
<accession>A0A183BG68</accession>
<dbReference type="Proteomes" id="UP000272942">
    <property type="component" value="Unassembled WGS sequence"/>
</dbReference>
<protein>
    <submittedName>
        <fullName evidence="1 3">Uncharacterized protein</fullName>
    </submittedName>
</protein>
<reference evidence="3" key="1">
    <citation type="submission" date="2016-06" db="UniProtKB">
        <authorList>
            <consortium name="WormBaseParasite"/>
        </authorList>
    </citation>
    <scope>IDENTIFICATION</scope>
</reference>
<evidence type="ECO:0000313" key="3">
    <source>
        <dbReference type="WBParaSite" id="ECPE_0001825301-mRNA-1"/>
    </source>
</evidence>
<sequence length="231" mass="27687">MGSVQEDKQLNHILVDWTFKNRPMIVCCLLYFHDFPNRLNYIHSSSWLYPALRYSVGFQSDTEFALFDFDSYSEYYNWRRNMDLRTIESLKLHSHLSEIEEWIERFQLWCSLRQNGKQDQSTLFLTVGGEEMYFLLKNFAFPDNPVKLPFPIVKRLLLSHLILVDFQADEMAQFNLLVRAESMFCRDFILLLNKQASKCNYENRLEEQLCDRLFVGINNVNLQRKLLKKRI</sequence>
<evidence type="ECO:0000313" key="1">
    <source>
        <dbReference type="EMBL" id="VDP95802.1"/>
    </source>
</evidence>